<sequence>MTDSYSFVKGGKLKLKGKKDKSHKKHKKHRKRERETVDEKCDDDTLRHGDWWSVEQFDDITGSIAVELKPMVYMLAQDNGLFVTGPSHDIGEGPSPEEILIAVRVNDSKIAMKSGFDKYLSVKSDGIVAGRSDAIGSREQWEPVFQDGKLALMGCNNCFLSADPSGKVICTSKTVEEDEVIKIRSCARKEKKQKGNIPDEEQGSLKTTELNYVKKFQSFQDRRIKISEEDRSTLRKAREEGKLHESLLDRREKMKSDRYCK</sequence>
<organism evidence="12 13">
    <name type="scientific">Paralvinella palmiformis</name>
    <dbReference type="NCBI Taxonomy" id="53620"/>
    <lineage>
        <taxon>Eukaryota</taxon>
        <taxon>Metazoa</taxon>
        <taxon>Spiralia</taxon>
        <taxon>Lophotrochozoa</taxon>
        <taxon>Annelida</taxon>
        <taxon>Polychaeta</taxon>
        <taxon>Sedentaria</taxon>
        <taxon>Canalipalpata</taxon>
        <taxon>Terebellida</taxon>
        <taxon>Terebelliformia</taxon>
        <taxon>Alvinellidae</taxon>
        <taxon>Paralvinella</taxon>
    </lineage>
</organism>
<dbReference type="PANTHER" id="PTHR12928">
    <property type="entry name" value="FRG1 PROTEIN"/>
    <property type="match status" value="1"/>
</dbReference>
<dbReference type="GO" id="GO:0007517">
    <property type="term" value="P:muscle organ development"/>
    <property type="evidence" value="ECO:0007669"/>
    <property type="project" value="UniProtKB-KW"/>
</dbReference>
<dbReference type="Proteomes" id="UP001208570">
    <property type="component" value="Unassembled WGS sequence"/>
</dbReference>
<dbReference type="SUPFAM" id="SSF50405">
    <property type="entry name" value="Actin-crosslinking proteins"/>
    <property type="match status" value="1"/>
</dbReference>
<dbReference type="InterPro" id="IPR008999">
    <property type="entry name" value="Actin-crosslinking"/>
</dbReference>
<keyword evidence="6" id="KW-0690">Ribosome biogenesis</keyword>
<dbReference type="FunFam" id="2.80.10.50:FF:000061">
    <property type="entry name" value="Protein FRG1"/>
    <property type="match status" value="1"/>
</dbReference>
<dbReference type="AlphaFoldDB" id="A0AAD9MQP1"/>
<dbReference type="CDD" id="cd23338">
    <property type="entry name" value="beta-trefoil_FSCN_FRG1"/>
    <property type="match status" value="1"/>
</dbReference>
<evidence type="ECO:0000256" key="6">
    <source>
        <dbReference type="ARBA" id="ARBA00022517"/>
    </source>
</evidence>
<evidence type="ECO:0000256" key="2">
    <source>
        <dbReference type="ARBA" id="ARBA00004496"/>
    </source>
</evidence>
<dbReference type="Pfam" id="PF06229">
    <property type="entry name" value="FRG1"/>
    <property type="match status" value="1"/>
</dbReference>
<dbReference type="Gene3D" id="2.80.10.50">
    <property type="match status" value="1"/>
</dbReference>
<dbReference type="GO" id="GO:0055120">
    <property type="term" value="C:striated muscle dense body"/>
    <property type="evidence" value="ECO:0007669"/>
    <property type="project" value="TreeGrafter"/>
</dbReference>
<keyword evidence="13" id="KW-1185">Reference proteome</keyword>
<evidence type="ECO:0000256" key="8">
    <source>
        <dbReference type="ARBA" id="ARBA00022552"/>
    </source>
</evidence>
<gene>
    <name evidence="12" type="ORF">LSH36_958g00085</name>
</gene>
<evidence type="ECO:0000313" key="12">
    <source>
        <dbReference type="EMBL" id="KAK2142417.1"/>
    </source>
</evidence>
<comment type="caution">
    <text evidence="12">The sequence shown here is derived from an EMBL/GenBank/DDBJ whole genome shotgun (WGS) entry which is preliminary data.</text>
</comment>
<evidence type="ECO:0000256" key="3">
    <source>
        <dbReference type="ARBA" id="ARBA00004604"/>
    </source>
</evidence>
<keyword evidence="7" id="KW-0517">Myogenesis</keyword>
<dbReference type="PANTHER" id="PTHR12928:SF0">
    <property type="entry name" value="FSHD REGION GENE 1"/>
    <property type="match status" value="1"/>
</dbReference>
<dbReference type="EMBL" id="JAODUP010000958">
    <property type="protein sequence ID" value="KAK2142417.1"/>
    <property type="molecule type" value="Genomic_DNA"/>
</dbReference>
<accession>A0AAD9MQP1</accession>
<feature type="compositionally biased region" description="Basic residues" evidence="11">
    <location>
        <begin position="11"/>
        <end position="32"/>
    </location>
</feature>
<reference evidence="12" key="1">
    <citation type="journal article" date="2023" name="Mol. Biol. Evol.">
        <title>Third-Generation Sequencing Reveals the Adaptive Role of the Epigenome in Three Deep-Sea Polychaetes.</title>
        <authorList>
            <person name="Perez M."/>
            <person name="Aroh O."/>
            <person name="Sun Y."/>
            <person name="Lan Y."/>
            <person name="Juniper S.K."/>
            <person name="Young C.R."/>
            <person name="Angers B."/>
            <person name="Qian P.Y."/>
        </authorList>
    </citation>
    <scope>NUCLEOTIDE SEQUENCE</scope>
    <source>
        <strain evidence="12">P08H-3</strain>
    </source>
</reference>
<evidence type="ECO:0000256" key="9">
    <source>
        <dbReference type="ARBA" id="ARBA00023242"/>
    </source>
</evidence>
<dbReference type="Pfam" id="PF08555">
    <property type="entry name" value="FAM32A"/>
    <property type="match status" value="1"/>
</dbReference>
<evidence type="ECO:0000256" key="10">
    <source>
        <dbReference type="ARBA" id="ARBA00072064"/>
    </source>
</evidence>
<dbReference type="InterPro" id="IPR013865">
    <property type="entry name" value="FAM32A"/>
</dbReference>
<evidence type="ECO:0000256" key="5">
    <source>
        <dbReference type="ARBA" id="ARBA00022490"/>
    </source>
</evidence>
<keyword evidence="5" id="KW-0963">Cytoplasm</keyword>
<evidence type="ECO:0000256" key="11">
    <source>
        <dbReference type="SAM" id="MobiDB-lite"/>
    </source>
</evidence>
<comment type="subcellular location">
    <subcellularLocation>
        <location evidence="2">Cytoplasm</location>
    </subcellularLocation>
    <subcellularLocation>
        <location evidence="1">Nucleus</location>
        <location evidence="1">Cajal body</location>
    </subcellularLocation>
    <subcellularLocation>
        <location evidence="3">Nucleus</location>
        <location evidence="3">Nucleolus</location>
    </subcellularLocation>
</comment>
<evidence type="ECO:0000256" key="4">
    <source>
        <dbReference type="ARBA" id="ARBA00010878"/>
    </source>
</evidence>
<evidence type="ECO:0000256" key="7">
    <source>
        <dbReference type="ARBA" id="ARBA00022541"/>
    </source>
</evidence>
<dbReference type="GO" id="GO:0005730">
    <property type="term" value="C:nucleolus"/>
    <property type="evidence" value="ECO:0007669"/>
    <property type="project" value="UniProtKB-SubCell"/>
</dbReference>
<name>A0AAD9MQP1_9ANNE</name>
<dbReference type="GO" id="GO:0071013">
    <property type="term" value="C:catalytic step 2 spliceosome"/>
    <property type="evidence" value="ECO:0007669"/>
    <property type="project" value="TreeGrafter"/>
</dbReference>
<dbReference type="GO" id="GO:0051015">
    <property type="term" value="F:actin filament binding"/>
    <property type="evidence" value="ECO:0007669"/>
    <property type="project" value="TreeGrafter"/>
</dbReference>
<dbReference type="GO" id="GO:0015030">
    <property type="term" value="C:Cajal body"/>
    <property type="evidence" value="ECO:0007669"/>
    <property type="project" value="UniProtKB-SubCell"/>
</dbReference>
<protein>
    <recommendedName>
        <fullName evidence="10">Protein FRG1 homolog</fullName>
    </recommendedName>
</protein>
<feature type="region of interest" description="Disordered" evidence="11">
    <location>
        <begin position="230"/>
        <end position="261"/>
    </location>
</feature>
<dbReference type="InterPro" id="IPR010414">
    <property type="entry name" value="FRG1"/>
</dbReference>
<feature type="region of interest" description="Disordered" evidence="11">
    <location>
        <begin position="1"/>
        <end position="38"/>
    </location>
</feature>
<proteinExistence type="inferred from homology"/>
<dbReference type="GO" id="GO:0006364">
    <property type="term" value="P:rRNA processing"/>
    <property type="evidence" value="ECO:0007669"/>
    <property type="project" value="UniProtKB-KW"/>
</dbReference>
<comment type="similarity">
    <text evidence="4">Belongs to the FRG1 family.</text>
</comment>
<keyword evidence="9" id="KW-0539">Nucleus</keyword>
<keyword evidence="8" id="KW-0698">rRNA processing</keyword>
<evidence type="ECO:0000256" key="1">
    <source>
        <dbReference type="ARBA" id="ARBA00004408"/>
    </source>
</evidence>
<evidence type="ECO:0000313" key="13">
    <source>
        <dbReference type="Proteomes" id="UP001208570"/>
    </source>
</evidence>